<dbReference type="GO" id="GO:0004252">
    <property type="term" value="F:serine-type endopeptidase activity"/>
    <property type="evidence" value="ECO:0007669"/>
    <property type="project" value="InterPro"/>
</dbReference>
<dbReference type="OrthoDB" id="308440at2759"/>
<sequence length="205" mass="23604">MASLSTWCRYIRHKLEYSFSLSWKSYKRGLISDRELYDTVWKNVFQGKLTYLHWNKGEAMAPTIGEQASTLLVRKIPIADPTRVFLGDVIVLKDPDNSENYLVRRLAATEGYEMVSKDEKDEPFVLEKDQCWVLADNDKLKPKEAKDSRLFGPVSMTDIVGRVIYSLRTAVDHGPVLNSHYGMRKDSSLLEIELDVNDMMKNHKA</sequence>
<keyword evidence="2" id="KW-0378">Hydrolase</keyword>
<dbReference type="SUPFAM" id="SSF51306">
    <property type="entry name" value="LexA/Signal peptidase"/>
    <property type="match status" value="1"/>
</dbReference>
<protein>
    <submittedName>
        <fullName evidence="2">Mitochondrial inner membrane protease subunit 2</fullName>
    </submittedName>
</protein>
<dbReference type="PaxDb" id="3635-A0A1U8P8Y8"/>
<reference evidence="2" key="2">
    <citation type="submission" date="2025-08" db="UniProtKB">
        <authorList>
            <consortium name="RefSeq"/>
        </authorList>
    </citation>
    <scope>IDENTIFICATION</scope>
</reference>
<dbReference type="InterPro" id="IPR053307">
    <property type="entry name" value="Mitochondrial_IM_protease"/>
</dbReference>
<evidence type="ECO:0000313" key="1">
    <source>
        <dbReference type="Proteomes" id="UP000818029"/>
    </source>
</evidence>
<dbReference type="GO" id="GO:0006465">
    <property type="term" value="P:signal peptide processing"/>
    <property type="evidence" value="ECO:0007669"/>
    <property type="project" value="InterPro"/>
</dbReference>
<dbReference type="RefSeq" id="XP_016746709.1">
    <property type="nucleotide sequence ID" value="XM_016891220.2"/>
</dbReference>
<name>A0A1U8P8Y8_GOSHI</name>
<dbReference type="PANTHER" id="PTHR47040:SF1">
    <property type="entry name" value="MITOCHONDRIAL ATP-INDEPENDENT INNER MEMBRANE PROTEASE SUBUNIT 2"/>
    <property type="match status" value="1"/>
</dbReference>
<dbReference type="SMR" id="A0A1U8P8Y8"/>
<dbReference type="Proteomes" id="UP000818029">
    <property type="component" value="Chromosome A07"/>
</dbReference>
<reference evidence="1" key="1">
    <citation type="journal article" date="2020" name="Nat. Genet.">
        <title>Genomic diversifications of five Gossypium allopolyploid species and their impact on cotton improvement.</title>
        <authorList>
            <person name="Chen Z.J."/>
            <person name="Sreedasyam A."/>
            <person name="Ando A."/>
            <person name="Song Q."/>
            <person name="De Santiago L.M."/>
            <person name="Hulse-Kemp A.M."/>
            <person name="Ding M."/>
            <person name="Ye W."/>
            <person name="Kirkbride R.C."/>
            <person name="Jenkins J."/>
            <person name="Plott C."/>
            <person name="Lovell J."/>
            <person name="Lin Y.M."/>
            <person name="Vaughn R."/>
            <person name="Liu B."/>
            <person name="Simpson S."/>
            <person name="Scheffler B.E."/>
            <person name="Wen L."/>
            <person name="Saski C.A."/>
            <person name="Grover C.E."/>
            <person name="Hu G."/>
            <person name="Conover J.L."/>
            <person name="Carlson J.W."/>
            <person name="Shu S."/>
            <person name="Boston L.B."/>
            <person name="Williams M."/>
            <person name="Peterson D.G."/>
            <person name="McGee K."/>
            <person name="Jones D.C."/>
            <person name="Wendel J.F."/>
            <person name="Stelly D.M."/>
            <person name="Grimwood J."/>
            <person name="Schmutz J."/>
        </authorList>
    </citation>
    <scope>NUCLEOTIDE SEQUENCE [LARGE SCALE GENOMIC DNA]</scope>
    <source>
        <strain evidence="1">cv. TM-1</strain>
    </source>
</reference>
<dbReference type="InterPro" id="IPR036286">
    <property type="entry name" value="LexA/Signal_pep-like_sf"/>
</dbReference>
<keyword evidence="1" id="KW-1185">Reference proteome</keyword>
<dbReference type="PANTHER" id="PTHR47040">
    <property type="entry name" value="OSJNBA0068L06.9 PROTEIN"/>
    <property type="match status" value="1"/>
</dbReference>
<accession>A0A1U8P8Y8</accession>
<keyword evidence="2" id="KW-0645">Protease</keyword>
<dbReference type="InterPro" id="IPR019533">
    <property type="entry name" value="Peptidase_S26"/>
</dbReference>
<dbReference type="KEGG" id="ghi:107955432"/>
<evidence type="ECO:0000313" key="2">
    <source>
        <dbReference type="RefSeq" id="XP_016746709.1"/>
    </source>
</evidence>
<dbReference type="OMA" id="MGPHDNT"/>
<proteinExistence type="predicted"/>
<organism evidence="1 2">
    <name type="scientific">Gossypium hirsutum</name>
    <name type="common">Upland cotton</name>
    <name type="synonym">Gossypium mexicanum</name>
    <dbReference type="NCBI Taxonomy" id="3635"/>
    <lineage>
        <taxon>Eukaryota</taxon>
        <taxon>Viridiplantae</taxon>
        <taxon>Streptophyta</taxon>
        <taxon>Embryophyta</taxon>
        <taxon>Tracheophyta</taxon>
        <taxon>Spermatophyta</taxon>
        <taxon>Magnoliopsida</taxon>
        <taxon>eudicotyledons</taxon>
        <taxon>Gunneridae</taxon>
        <taxon>Pentapetalae</taxon>
        <taxon>rosids</taxon>
        <taxon>malvids</taxon>
        <taxon>Malvales</taxon>
        <taxon>Malvaceae</taxon>
        <taxon>Malvoideae</taxon>
        <taxon>Gossypium</taxon>
    </lineage>
</organism>
<dbReference type="STRING" id="3635.A0A1U8P8Y8"/>
<dbReference type="GeneID" id="107955432"/>
<gene>
    <name evidence="2" type="primary">LOC107955432</name>
</gene>
<dbReference type="Gene3D" id="2.10.109.10">
    <property type="entry name" value="Umud Fragment, subunit A"/>
    <property type="match status" value="1"/>
</dbReference>
<dbReference type="AlphaFoldDB" id="A0A1U8P8Y8"/>
<dbReference type="CDD" id="cd06530">
    <property type="entry name" value="S26_SPase_I"/>
    <property type="match status" value="1"/>
</dbReference>